<evidence type="ECO:0000313" key="2">
    <source>
        <dbReference type="EMBL" id="CAK9321970.1"/>
    </source>
</evidence>
<sequence length="103" mass="11662">MGIFGIQRRWKPKRENAMFFLNPGQEYVKPISKQPTKGRGRRKRRHDGIHVGSETTEPKFSPEAAGFDAQLETACHQQNDQDGLLCLEQLEYKGGCEDGHCSS</sequence>
<keyword evidence="3" id="KW-1185">Reference proteome</keyword>
<dbReference type="EMBL" id="OZ021739">
    <property type="protein sequence ID" value="CAK9321970.1"/>
    <property type="molecule type" value="Genomic_DNA"/>
</dbReference>
<evidence type="ECO:0000256" key="1">
    <source>
        <dbReference type="SAM" id="MobiDB-lite"/>
    </source>
</evidence>
<feature type="region of interest" description="Disordered" evidence="1">
    <location>
        <begin position="28"/>
        <end position="61"/>
    </location>
</feature>
<proteinExistence type="predicted"/>
<feature type="compositionally biased region" description="Basic residues" evidence="1">
    <location>
        <begin position="36"/>
        <end position="47"/>
    </location>
</feature>
<accession>A0ABP0YQT4</accession>
<protein>
    <submittedName>
        <fullName evidence="2">Uncharacterized protein</fullName>
    </submittedName>
</protein>
<reference evidence="2 3" key="1">
    <citation type="submission" date="2024-03" db="EMBL/GenBank/DDBJ databases">
        <authorList>
            <person name="Gkanogiannis A."/>
            <person name="Becerra Lopez-Lavalle L."/>
        </authorList>
    </citation>
    <scope>NUCLEOTIDE SEQUENCE [LARGE SCALE GENOMIC DNA]</scope>
</reference>
<gene>
    <name evidence="2" type="ORF">CITCOLO1_LOCUS14078</name>
</gene>
<evidence type="ECO:0000313" key="3">
    <source>
        <dbReference type="Proteomes" id="UP001642487"/>
    </source>
</evidence>
<name>A0ABP0YQT4_9ROSI</name>
<dbReference type="Proteomes" id="UP001642487">
    <property type="component" value="Chromosome 5"/>
</dbReference>
<organism evidence="2 3">
    <name type="scientific">Citrullus colocynthis</name>
    <name type="common">colocynth</name>
    <dbReference type="NCBI Taxonomy" id="252529"/>
    <lineage>
        <taxon>Eukaryota</taxon>
        <taxon>Viridiplantae</taxon>
        <taxon>Streptophyta</taxon>
        <taxon>Embryophyta</taxon>
        <taxon>Tracheophyta</taxon>
        <taxon>Spermatophyta</taxon>
        <taxon>Magnoliopsida</taxon>
        <taxon>eudicotyledons</taxon>
        <taxon>Gunneridae</taxon>
        <taxon>Pentapetalae</taxon>
        <taxon>rosids</taxon>
        <taxon>fabids</taxon>
        <taxon>Cucurbitales</taxon>
        <taxon>Cucurbitaceae</taxon>
        <taxon>Benincaseae</taxon>
        <taxon>Citrullus</taxon>
    </lineage>
</organism>